<dbReference type="SMART" id="SM00481">
    <property type="entry name" value="POLIIIAc"/>
    <property type="match status" value="1"/>
</dbReference>
<dbReference type="EMBL" id="CM000913">
    <property type="protein sequence ID" value="EFG08562.1"/>
    <property type="molecule type" value="Genomic_DNA"/>
</dbReference>
<dbReference type="GeneID" id="93730006"/>
<dbReference type="InterPro" id="IPR052018">
    <property type="entry name" value="PHP_domain"/>
</dbReference>
<dbReference type="CDD" id="cd07432">
    <property type="entry name" value="PHP_HisPPase"/>
    <property type="match status" value="1"/>
</dbReference>
<dbReference type="InterPro" id="IPR003141">
    <property type="entry name" value="Pol/His_phosphatase_N"/>
</dbReference>
<evidence type="ECO:0000313" key="4">
    <source>
        <dbReference type="Proteomes" id="UP000002357"/>
    </source>
</evidence>
<gene>
    <name evidence="3" type="ORF">SCLAV_3490</name>
</gene>
<dbReference type="Proteomes" id="UP000002357">
    <property type="component" value="Chromosome"/>
</dbReference>
<feature type="region of interest" description="Disordered" evidence="1">
    <location>
        <begin position="56"/>
        <end position="80"/>
    </location>
</feature>
<dbReference type="GO" id="GO:0035312">
    <property type="term" value="F:5'-3' DNA exonuclease activity"/>
    <property type="evidence" value="ECO:0007669"/>
    <property type="project" value="TreeGrafter"/>
</dbReference>
<dbReference type="AlphaFoldDB" id="E2Q157"/>
<dbReference type="Gene3D" id="3.20.20.140">
    <property type="entry name" value="Metal-dependent hydrolases"/>
    <property type="match status" value="1"/>
</dbReference>
<dbReference type="NCBIfam" id="NF038032">
    <property type="entry name" value="CehA_McbA_metalo"/>
    <property type="match status" value="1"/>
</dbReference>
<dbReference type="PANTHER" id="PTHR42924">
    <property type="entry name" value="EXONUCLEASE"/>
    <property type="match status" value="1"/>
</dbReference>
<evidence type="ECO:0000313" key="3">
    <source>
        <dbReference type="EMBL" id="EFG08562.1"/>
    </source>
</evidence>
<organism evidence="3 4">
    <name type="scientific">Streptomyces clavuligerus</name>
    <dbReference type="NCBI Taxonomy" id="1901"/>
    <lineage>
        <taxon>Bacteria</taxon>
        <taxon>Bacillati</taxon>
        <taxon>Actinomycetota</taxon>
        <taxon>Actinomycetes</taxon>
        <taxon>Kitasatosporales</taxon>
        <taxon>Streptomycetaceae</taxon>
        <taxon>Streptomyces</taxon>
    </lineage>
</organism>
<sequence>MRERAVPTETTETGAGGGASGAFEHSGRFEDPGSPGGPGRRRLLATGAGAAFTLRGVSFPEAPPPADGSPDAGPAAGTERTEVVRGVLPPGAPDYVYLPVEVPPGVRELRVAYRYERPAVPAGTAGNALDIGIFDERGTALGGKGFRGWSGGARSEFFLRADEATPGYVPGPVRPGTWHVVLGPYTVAPQGLAYEVTVVLRYGDEAPTARFTFPPERAEGRGRAWYRGDCHLHSWFSDGRRTPGEIAALARAAGLDFIHTSEHNTHAAHGHWAEHAGDDLLILTGEEITTRNGHVLALGTDPGTFVDWRYRARENRFGRFAREIRRAGGLVVPAHPHATCLGCNWKFGLGEADVVEVWNGSWNADDEVSLQTWDAALARGRWTPAMGNSDAHRDPDPVGTPQTVVLADALSRTALLEGLRRGRSYVAESSSVALSLTATGGRARTAGIGDRLRVPDDTPVTVRLEASGVPGCSVRLITDQGVLHTSPTTPADGRTAVSWSTTPRRATYVRAELRHPPTTPGLPGRMAAFTNPVFLGHGPGDARAA</sequence>
<proteinExistence type="predicted"/>
<name>E2Q157_STRCL</name>
<dbReference type="PANTHER" id="PTHR42924:SF3">
    <property type="entry name" value="POLYMERASE_HISTIDINOL PHOSPHATASE N-TERMINAL DOMAIN-CONTAINING PROTEIN"/>
    <property type="match status" value="1"/>
</dbReference>
<dbReference type="RefSeq" id="WP_003961434.1">
    <property type="nucleotide sequence ID" value="NZ_CM000913.1"/>
</dbReference>
<accession>E2Q157</accession>
<dbReference type="SUPFAM" id="SSF89550">
    <property type="entry name" value="PHP domain-like"/>
    <property type="match status" value="1"/>
</dbReference>
<dbReference type="InterPro" id="IPR016195">
    <property type="entry name" value="Pol/histidinol_Pase-like"/>
</dbReference>
<reference evidence="3 4" key="1">
    <citation type="journal article" date="2010" name="Genome Biol. Evol.">
        <title>The sequence of a 1.8-mb bacterial linear plasmid reveals a rich evolutionary reservoir of secondary metabolic pathways.</title>
        <authorList>
            <person name="Medema M.H."/>
            <person name="Trefzer A."/>
            <person name="Kovalchuk A."/>
            <person name="van den Berg M."/>
            <person name="Mueller U."/>
            <person name="Heijne W."/>
            <person name="Wu L."/>
            <person name="Alam M.T."/>
            <person name="Ronning C.M."/>
            <person name="Nierman W.C."/>
            <person name="Bovenberg R.A.L."/>
            <person name="Breitling R."/>
            <person name="Takano E."/>
        </authorList>
    </citation>
    <scope>NUCLEOTIDE SEQUENCE [LARGE SCALE GENOMIC DNA]</scope>
    <source>
        <strain evidence="4">ATCC 27064 / DSM 738 / JCM 4710 / NBRC 13307 / NCIMB 12785 / NRRL 3585 / VKM Ac-602</strain>
    </source>
</reference>
<evidence type="ECO:0000259" key="2">
    <source>
        <dbReference type="SMART" id="SM00481"/>
    </source>
</evidence>
<dbReference type="STRING" id="1901.BB341_11250"/>
<evidence type="ECO:0000256" key="1">
    <source>
        <dbReference type="SAM" id="MobiDB-lite"/>
    </source>
</evidence>
<feature type="compositionally biased region" description="Low complexity" evidence="1">
    <location>
        <begin position="68"/>
        <end position="77"/>
    </location>
</feature>
<feature type="domain" description="Polymerase/histidinol phosphatase N-terminal" evidence="2">
    <location>
        <begin position="228"/>
        <end position="292"/>
    </location>
</feature>
<protein>
    <submittedName>
        <fullName evidence="3">Secreted protein</fullName>
    </submittedName>
</protein>
<keyword evidence="4" id="KW-1185">Reference proteome</keyword>
<dbReference type="eggNOG" id="COG0613">
    <property type="taxonomic scope" value="Bacteria"/>
</dbReference>
<feature type="region of interest" description="Disordered" evidence="1">
    <location>
        <begin position="1"/>
        <end position="43"/>
    </location>
</feature>
<dbReference type="GO" id="GO:0004534">
    <property type="term" value="F:5'-3' RNA exonuclease activity"/>
    <property type="evidence" value="ECO:0007669"/>
    <property type="project" value="TreeGrafter"/>
</dbReference>